<protein>
    <submittedName>
        <fullName evidence="1">Uncharacterized protein</fullName>
    </submittedName>
</protein>
<dbReference type="EMBL" id="JAWHQM010000004">
    <property type="protein sequence ID" value="KAK5626815.1"/>
    <property type="molecule type" value="Genomic_DNA"/>
</dbReference>
<gene>
    <name evidence="1" type="ORF">RRF57_002530</name>
</gene>
<accession>A0AAN7U742</accession>
<keyword evidence="2" id="KW-1185">Reference proteome</keyword>
<comment type="caution">
    <text evidence="1">The sequence shown here is derived from an EMBL/GenBank/DDBJ whole genome shotgun (WGS) entry which is preliminary data.</text>
</comment>
<proteinExistence type="predicted"/>
<dbReference type="AlphaFoldDB" id="A0AAN7U742"/>
<dbReference type="Proteomes" id="UP001305414">
    <property type="component" value="Unassembled WGS sequence"/>
</dbReference>
<name>A0AAN7U742_9PEZI</name>
<evidence type="ECO:0000313" key="2">
    <source>
        <dbReference type="Proteomes" id="UP001305414"/>
    </source>
</evidence>
<sequence length="82" mass="8301">MRQESSLARDPSLGGLATRVVVWGMAFSEVPVPLRELVVVASASGRCSAAGSGGGAGSTAIAARFADNITVNTLSSYIVFVS</sequence>
<evidence type="ECO:0000313" key="1">
    <source>
        <dbReference type="EMBL" id="KAK5626815.1"/>
    </source>
</evidence>
<organism evidence="1 2">
    <name type="scientific">Xylaria bambusicola</name>
    <dbReference type="NCBI Taxonomy" id="326684"/>
    <lineage>
        <taxon>Eukaryota</taxon>
        <taxon>Fungi</taxon>
        <taxon>Dikarya</taxon>
        <taxon>Ascomycota</taxon>
        <taxon>Pezizomycotina</taxon>
        <taxon>Sordariomycetes</taxon>
        <taxon>Xylariomycetidae</taxon>
        <taxon>Xylariales</taxon>
        <taxon>Xylariaceae</taxon>
        <taxon>Xylaria</taxon>
    </lineage>
</organism>
<reference evidence="1 2" key="1">
    <citation type="submission" date="2023-10" db="EMBL/GenBank/DDBJ databases">
        <title>Draft genome sequence of Xylaria bambusicola isolate GMP-LS, the root and basal stem rot pathogen of sugarcane in Indonesia.</title>
        <authorList>
            <person name="Selvaraj P."/>
            <person name="Muralishankar V."/>
            <person name="Muruganantham S."/>
            <person name="Sp S."/>
            <person name="Haryani S."/>
            <person name="Lau K.J.X."/>
            <person name="Naqvi N.I."/>
        </authorList>
    </citation>
    <scope>NUCLEOTIDE SEQUENCE [LARGE SCALE GENOMIC DNA]</scope>
    <source>
        <strain evidence="1">GMP-LS</strain>
    </source>
</reference>